<sequence length="278" mass="31914">MVFLEVRMYPKGCARISSISNRIAIAKRLSPVGGVIRQGERWFLSEYAFGYSILEYANQSSLKHSRPSRVHWFENAPHFDGTDNAICDRQLFYYSKSLKRLYALPLQHFKSRSSSSSSLPSSPPFDSKYPLRSISIPPFNSTPKPMLYAHSLSLVDLESEYGHVWVLYRTDAFLKVIKLECSTMVIIRQWTLREIYPKELVNAFVACGFLYTITQESDKNVIHVVYDFDNDVYVKPSKQIGHWRRYGIGTPSNAQYDSISKTINIFDSGLIHSIATKQ</sequence>
<proteinExistence type="predicted"/>
<dbReference type="InterPro" id="IPR050605">
    <property type="entry name" value="Olfactomedin-like_domain"/>
</dbReference>
<dbReference type="PANTHER" id="PTHR23192">
    <property type="entry name" value="OLFACTOMEDIN-RELATED"/>
    <property type="match status" value="1"/>
</dbReference>
<dbReference type="AlphaFoldDB" id="A0A0M3JYM6"/>
<dbReference type="Pfam" id="PF02191">
    <property type="entry name" value="OLF"/>
    <property type="match status" value="1"/>
</dbReference>
<reference evidence="5 6" key="2">
    <citation type="submission" date="2018-11" db="EMBL/GenBank/DDBJ databases">
        <authorList>
            <consortium name="Pathogen Informatics"/>
        </authorList>
    </citation>
    <scope>NUCLEOTIDE SEQUENCE [LARGE SCALE GENOMIC DNA]</scope>
</reference>
<evidence type="ECO:0000313" key="7">
    <source>
        <dbReference type="WBParaSite" id="ASIM_0001355601-mRNA-1"/>
    </source>
</evidence>
<feature type="domain" description="Olfactomedin-like" evidence="4">
    <location>
        <begin position="12"/>
        <end position="278"/>
    </location>
</feature>
<organism evidence="7">
    <name type="scientific">Anisakis simplex</name>
    <name type="common">Herring worm</name>
    <dbReference type="NCBI Taxonomy" id="6269"/>
    <lineage>
        <taxon>Eukaryota</taxon>
        <taxon>Metazoa</taxon>
        <taxon>Ecdysozoa</taxon>
        <taxon>Nematoda</taxon>
        <taxon>Chromadorea</taxon>
        <taxon>Rhabditida</taxon>
        <taxon>Spirurina</taxon>
        <taxon>Ascaridomorpha</taxon>
        <taxon>Ascaridoidea</taxon>
        <taxon>Anisakidae</taxon>
        <taxon>Anisakis</taxon>
        <taxon>Anisakis simplex complex</taxon>
    </lineage>
</organism>
<evidence type="ECO:0000256" key="1">
    <source>
        <dbReference type="ARBA" id="ARBA00004613"/>
    </source>
</evidence>
<keyword evidence="6" id="KW-1185">Reference proteome</keyword>
<dbReference type="PROSITE" id="PS51132">
    <property type="entry name" value="OLF"/>
    <property type="match status" value="1"/>
</dbReference>
<evidence type="ECO:0000256" key="2">
    <source>
        <dbReference type="ARBA" id="ARBA00022525"/>
    </source>
</evidence>
<accession>A0A0M3JYM6</accession>
<comment type="caution">
    <text evidence="3">Lacks conserved residue(s) required for the propagation of feature annotation.</text>
</comment>
<evidence type="ECO:0000259" key="4">
    <source>
        <dbReference type="PROSITE" id="PS51132"/>
    </source>
</evidence>
<protein>
    <submittedName>
        <fullName evidence="7">Olfactomedin-like domain-containing protein</fullName>
    </submittedName>
</protein>
<dbReference type="WBParaSite" id="ASIM_0001355601-mRNA-1">
    <property type="protein sequence ID" value="ASIM_0001355601-mRNA-1"/>
    <property type="gene ID" value="ASIM_0001355601"/>
</dbReference>
<keyword evidence="2" id="KW-0964">Secreted</keyword>
<reference evidence="7" key="1">
    <citation type="submission" date="2017-02" db="UniProtKB">
        <authorList>
            <consortium name="WormBaseParasite"/>
        </authorList>
    </citation>
    <scope>IDENTIFICATION</scope>
</reference>
<dbReference type="InterPro" id="IPR003112">
    <property type="entry name" value="Olfac-like_dom"/>
</dbReference>
<comment type="subcellular location">
    <subcellularLocation>
        <location evidence="1">Secreted</location>
    </subcellularLocation>
</comment>
<evidence type="ECO:0000256" key="3">
    <source>
        <dbReference type="PROSITE-ProRule" id="PRU00446"/>
    </source>
</evidence>
<dbReference type="PANTHER" id="PTHR23192:SF35">
    <property type="entry name" value="OLFACTOMEDIN-LIKE DOMAIN-CONTAINING PROTEIN"/>
    <property type="match status" value="1"/>
</dbReference>
<dbReference type="OrthoDB" id="8626508at2759"/>
<dbReference type="Proteomes" id="UP000267096">
    <property type="component" value="Unassembled WGS sequence"/>
</dbReference>
<evidence type="ECO:0000313" key="5">
    <source>
        <dbReference type="EMBL" id="VDK48616.1"/>
    </source>
</evidence>
<dbReference type="GO" id="GO:0005615">
    <property type="term" value="C:extracellular space"/>
    <property type="evidence" value="ECO:0007669"/>
    <property type="project" value="TreeGrafter"/>
</dbReference>
<dbReference type="GO" id="GO:0007165">
    <property type="term" value="P:signal transduction"/>
    <property type="evidence" value="ECO:0007669"/>
    <property type="project" value="TreeGrafter"/>
</dbReference>
<dbReference type="EMBL" id="UYRR01031290">
    <property type="protein sequence ID" value="VDK48616.1"/>
    <property type="molecule type" value="Genomic_DNA"/>
</dbReference>
<evidence type="ECO:0000313" key="6">
    <source>
        <dbReference type="Proteomes" id="UP000267096"/>
    </source>
</evidence>
<name>A0A0M3JYM6_ANISI</name>
<gene>
    <name evidence="5" type="ORF">ASIM_LOCUS12984</name>
</gene>